<dbReference type="Proteomes" id="UP000199572">
    <property type="component" value="Unassembled WGS sequence"/>
</dbReference>
<feature type="compositionally biased region" description="Acidic residues" evidence="1">
    <location>
        <begin position="118"/>
        <end position="127"/>
    </location>
</feature>
<evidence type="ECO:0000313" key="2">
    <source>
        <dbReference type="EMBL" id="SER99247.1"/>
    </source>
</evidence>
<dbReference type="EMBL" id="FOGG01000024">
    <property type="protein sequence ID" value="SER99247.1"/>
    <property type="molecule type" value="Genomic_DNA"/>
</dbReference>
<dbReference type="RefSeq" id="WP_090886498.1">
    <property type="nucleotide sequence ID" value="NZ_FOGG01000024.1"/>
</dbReference>
<evidence type="ECO:0000313" key="3">
    <source>
        <dbReference type="Proteomes" id="UP000199572"/>
    </source>
</evidence>
<organism evidence="2 3">
    <name type="scientific">Pedobacter rhizosphaerae</name>
    <dbReference type="NCBI Taxonomy" id="390241"/>
    <lineage>
        <taxon>Bacteria</taxon>
        <taxon>Pseudomonadati</taxon>
        <taxon>Bacteroidota</taxon>
        <taxon>Sphingobacteriia</taxon>
        <taxon>Sphingobacteriales</taxon>
        <taxon>Sphingobacteriaceae</taxon>
        <taxon>Pedobacter</taxon>
    </lineage>
</organism>
<protein>
    <submittedName>
        <fullName evidence="2">Uncharacterized protein</fullName>
    </submittedName>
</protein>
<evidence type="ECO:0000256" key="1">
    <source>
        <dbReference type="SAM" id="MobiDB-lite"/>
    </source>
</evidence>
<reference evidence="3" key="1">
    <citation type="submission" date="2016-10" db="EMBL/GenBank/DDBJ databases">
        <authorList>
            <person name="Varghese N."/>
            <person name="Submissions S."/>
        </authorList>
    </citation>
    <scope>NUCLEOTIDE SEQUENCE [LARGE SCALE GENOMIC DNA]</scope>
    <source>
        <strain evidence="3">DSM 18610</strain>
    </source>
</reference>
<feature type="region of interest" description="Disordered" evidence="1">
    <location>
        <begin position="16"/>
        <end position="127"/>
    </location>
</feature>
<dbReference type="AlphaFoldDB" id="A0A1H9TQF1"/>
<keyword evidence="3" id="KW-1185">Reference proteome</keyword>
<feature type="compositionally biased region" description="Basic and acidic residues" evidence="1">
    <location>
        <begin position="16"/>
        <end position="30"/>
    </location>
</feature>
<dbReference type="STRING" id="390241.SAMN04488023_12426"/>
<proteinExistence type="predicted"/>
<feature type="compositionally biased region" description="Low complexity" evidence="1">
    <location>
        <begin position="95"/>
        <end position="104"/>
    </location>
</feature>
<accession>A0A1H9TQF1</accession>
<sequence length="127" mass="13931">MKTSIYNKKEHLEGYVGDDKEAAEKSDVQKAYEQGNDTNEVTSFGRETIAKENATNLRNMPVKAKDGYDNTGTQGKDSLSDDSYHSADRHPSVESAASGTGSSSDDFKDVKHPVQQRDEDEVLNTGI</sequence>
<feature type="compositionally biased region" description="Basic and acidic residues" evidence="1">
    <location>
        <begin position="78"/>
        <end position="92"/>
    </location>
</feature>
<gene>
    <name evidence="2" type="ORF">SAMN04488023_12426</name>
</gene>
<name>A0A1H9TQF1_9SPHI</name>
<dbReference type="OrthoDB" id="767009at2"/>
<feature type="compositionally biased region" description="Basic and acidic residues" evidence="1">
    <location>
        <begin position="105"/>
        <end position="117"/>
    </location>
</feature>